<dbReference type="OrthoDB" id="8588453at2"/>
<name>A0A5C8ZEW4_9ACTN</name>
<evidence type="ECO:0000313" key="9">
    <source>
        <dbReference type="Proteomes" id="UP000321234"/>
    </source>
</evidence>
<dbReference type="GO" id="GO:0050532">
    <property type="term" value="F:2-phosphosulfolactate phosphatase activity"/>
    <property type="evidence" value="ECO:0007669"/>
    <property type="project" value="UniProtKB-EC"/>
</dbReference>
<dbReference type="PANTHER" id="PTHR37311:SF1">
    <property type="entry name" value="2-PHOSPHOSULFOLACTATE PHOSPHATASE-RELATED"/>
    <property type="match status" value="1"/>
</dbReference>
<keyword evidence="6" id="KW-0460">Magnesium</keyword>
<comment type="caution">
    <text evidence="8">The sequence shown here is derived from an EMBL/GenBank/DDBJ whole genome shotgun (WGS) entry which is preliminary data.</text>
</comment>
<dbReference type="GO" id="GO:0050545">
    <property type="term" value="F:sulfopyruvate decarboxylase activity"/>
    <property type="evidence" value="ECO:0007669"/>
    <property type="project" value="TreeGrafter"/>
</dbReference>
<dbReference type="Proteomes" id="UP000321234">
    <property type="component" value="Unassembled WGS sequence"/>
</dbReference>
<dbReference type="GO" id="GO:0000287">
    <property type="term" value="F:magnesium ion binding"/>
    <property type="evidence" value="ECO:0007669"/>
    <property type="project" value="InterPro"/>
</dbReference>
<dbReference type="InterPro" id="IPR036702">
    <property type="entry name" value="ComB-like_sf"/>
</dbReference>
<evidence type="ECO:0000256" key="7">
    <source>
        <dbReference type="ARBA" id="ARBA00033711"/>
    </source>
</evidence>
<dbReference type="SUPFAM" id="SSF142823">
    <property type="entry name" value="ComB-like"/>
    <property type="match status" value="1"/>
</dbReference>
<evidence type="ECO:0000256" key="1">
    <source>
        <dbReference type="ARBA" id="ARBA00001946"/>
    </source>
</evidence>
<comment type="cofactor">
    <cofactor evidence="1">
        <name>Mg(2+)</name>
        <dbReference type="ChEBI" id="CHEBI:18420"/>
    </cofactor>
</comment>
<evidence type="ECO:0000256" key="5">
    <source>
        <dbReference type="ARBA" id="ARBA00022801"/>
    </source>
</evidence>
<evidence type="ECO:0000313" key="8">
    <source>
        <dbReference type="EMBL" id="TXR56595.1"/>
    </source>
</evidence>
<protein>
    <recommendedName>
        <fullName evidence="4">Probable 2-phosphosulfolactate phosphatase</fullName>
        <ecNumber evidence="3">3.1.3.71</ecNumber>
    </recommendedName>
</protein>
<evidence type="ECO:0000256" key="4">
    <source>
        <dbReference type="ARBA" id="ARBA00021948"/>
    </source>
</evidence>
<proteinExistence type="inferred from homology"/>
<dbReference type="PANTHER" id="PTHR37311">
    <property type="entry name" value="2-PHOSPHOSULFOLACTATE PHOSPHATASE-RELATED"/>
    <property type="match status" value="1"/>
</dbReference>
<keyword evidence="9" id="KW-1185">Reference proteome</keyword>
<evidence type="ECO:0000256" key="6">
    <source>
        <dbReference type="ARBA" id="ARBA00022842"/>
    </source>
</evidence>
<dbReference type="AlphaFoldDB" id="A0A5C8ZEW4"/>
<accession>A0A5C8ZEW4</accession>
<dbReference type="EMBL" id="VKAC01000004">
    <property type="protein sequence ID" value="TXR56595.1"/>
    <property type="molecule type" value="Genomic_DNA"/>
</dbReference>
<comment type="similarity">
    <text evidence="2">Belongs to the ComB family.</text>
</comment>
<evidence type="ECO:0000256" key="2">
    <source>
        <dbReference type="ARBA" id="ARBA00009997"/>
    </source>
</evidence>
<comment type="catalytic activity">
    <reaction evidence="7">
        <text>(2R)-O-phospho-3-sulfolactate + H2O = (2R)-3-sulfolactate + phosphate</text>
        <dbReference type="Rhea" id="RHEA:23416"/>
        <dbReference type="ChEBI" id="CHEBI:15377"/>
        <dbReference type="ChEBI" id="CHEBI:15597"/>
        <dbReference type="ChEBI" id="CHEBI:43474"/>
        <dbReference type="ChEBI" id="CHEBI:58738"/>
        <dbReference type="EC" id="3.1.3.71"/>
    </reaction>
</comment>
<evidence type="ECO:0000256" key="3">
    <source>
        <dbReference type="ARBA" id="ARBA00012953"/>
    </source>
</evidence>
<dbReference type="Pfam" id="PF04029">
    <property type="entry name" value="2-ph_phosp"/>
    <property type="match status" value="1"/>
</dbReference>
<dbReference type="Gene3D" id="3.90.1560.10">
    <property type="entry name" value="ComB-like"/>
    <property type="match status" value="1"/>
</dbReference>
<dbReference type="InterPro" id="IPR005238">
    <property type="entry name" value="ComB-like"/>
</dbReference>
<keyword evidence="5" id="KW-0378">Hydrolase</keyword>
<organism evidence="8 9">
    <name type="scientific">Quadrisphaera setariae</name>
    <dbReference type="NCBI Taxonomy" id="2593304"/>
    <lineage>
        <taxon>Bacteria</taxon>
        <taxon>Bacillati</taxon>
        <taxon>Actinomycetota</taxon>
        <taxon>Actinomycetes</taxon>
        <taxon>Kineosporiales</taxon>
        <taxon>Kineosporiaceae</taxon>
        <taxon>Quadrisphaera</taxon>
    </lineage>
</organism>
<sequence>MPAAHRQGSARIRFEQGVTGALAIAEDVAAVVVVDVLSFTTAVSVVLDGGGRVWPCPWDDDERATALALQHDAVLAVGRSRARAAGGVSLSPVSLRAASPQRLVLPSPNGSRLCAELAGRAPVVVAACLRNAAAVARWLTDLAGGVDSASVAVVAAGERWPDGSLRPAVEDVWGAGAVVDRLVALGWTGLSQEARAARAASSATQDDVGSALLECSSGAELVAAGHRGDVLVAAEPDTSDRVPVLRDGCLSAG</sequence>
<gene>
    <name evidence="8" type="ORF">FMM08_07355</name>
</gene>
<dbReference type="EC" id="3.1.3.71" evidence="3"/>
<reference evidence="8 9" key="1">
    <citation type="submission" date="2019-07" db="EMBL/GenBank/DDBJ databases">
        <title>Quadrisphaera sp. strain DD2A genome sequencing and assembly.</title>
        <authorList>
            <person name="Kim I."/>
        </authorList>
    </citation>
    <scope>NUCLEOTIDE SEQUENCE [LARGE SCALE GENOMIC DNA]</scope>
    <source>
        <strain evidence="8 9">DD2A</strain>
    </source>
</reference>